<reference evidence="3" key="1">
    <citation type="journal article" date="2014" name="Front. Microbiol.">
        <title>High frequency of phylogenetically diverse reductive dehalogenase-homologous genes in deep subseafloor sedimentary metagenomes.</title>
        <authorList>
            <person name="Kawai M."/>
            <person name="Futagami T."/>
            <person name="Toyoda A."/>
            <person name="Takaki Y."/>
            <person name="Nishi S."/>
            <person name="Hori S."/>
            <person name="Arai W."/>
            <person name="Tsubouchi T."/>
            <person name="Morono Y."/>
            <person name="Uchiyama I."/>
            <person name="Ito T."/>
            <person name="Fujiyama A."/>
            <person name="Inagaki F."/>
            <person name="Takami H."/>
        </authorList>
    </citation>
    <scope>NUCLEOTIDE SEQUENCE</scope>
    <source>
        <strain evidence="3">Expedition CK06-06</strain>
    </source>
</reference>
<name>X1BZN6_9ZZZZ</name>
<proteinExistence type="predicted"/>
<dbReference type="Pfam" id="PF13424">
    <property type="entry name" value="TPR_12"/>
    <property type="match status" value="1"/>
</dbReference>
<comment type="caution">
    <text evidence="3">The sequence shown here is derived from an EMBL/GenBank/DDBJ whole genome shotgun (WGS) entry which is preliminary data.</text>
</comment>
<dbReference type="InterPro" id="IPR019734">
    <property type="entry name" value="TPR_rpt"/>
</dbReference>
<protein>
    <submittedName>
        <fullName evidence="3">Uncharacterized protein</fullName>
    </submittedName>
</protein>
<dbReference type="PROSITE" id="PS50005">
    <property type="entry name" value="TPR"/>
    <property type="match status" value="1"/>
</dbReference>
<evidence type="ECO:0000313" key="3">
    <source>
        <dbReference type="EMBL" id="GAG86562.1"/>
    </source>
</evidence>
<dbReference type="PROSITE" id="PS50293">
    <property type="entry name" value="TPR_REGION"/>
    <property type="match status" value="1"/>
</dbReference>
<feature type="non-terminal residue" evidence="3">
    <location>
        <position position="297"/>
    </location>
</feature>
<dbReference type="InterPro" id="IPR011990">
    <property type="entry name" value="TPR-like_helical_dom_sf"/>
</dbReference>
<dbReference type="AlphaFoldDB" id="X1BZN6"/>
<dbReference type="Gene3D" id="1.25.40.10">
    <property type="entry name" value="Tetratricopeptide repeat domain"/>
    <property type="match status" value="1"/>
</dbReference>
<accession>X1BZN6</accession>
<keyword evidence="2" id="KW-0802">TPR repeat</keyword>
<dbReference type="PANTHER" id="PTHR45641">
    <property type="entry name" value="TETRATRICOPEPTIDE REPEAT PROTEIN (AFU_ORTHOLOGUE AFUA_6G03870)"/>
    <property type="match status" value="1"/>
</dbReference>
<dbReference type="SMART" id="SM00028">
    <property type="entry name" value="TPR"/>
    <property type="match status" value="4"/>
</dbReference>
<dbReference type="EMBL" id="BART01018150">
    <property type="protein sequence ID" value="GAG86562.1"/>
    <property type="molecule type" value="Genomic_DNA"/>
</dbReference>
<feature type="non-terminal residue" evidence="3">
    <location>
        <position position="1"/>
    </location>
</feature>
<dbReference type="PANTHER" id="PTHR45641:SF19">
    <property type="entry name" value="NEPHROCYSTIN-3"/>
    <property type="match status" value="1"/>
</dbReference>
<evidence type="ECO:0000256" key="2">
    <source>
        <dbReference type="ARBA" id="ARBA00022803"/>
    </source>
</evidence>
<evidence type="ECO:0000256" key="1">
    <source>
        <dbReference type="ARBA" id="ARBA00022737"/>
    </source>
</evidence>
<sequence>LAMFSELDDPANMAFALCNIATGLQLSGEHSMAIEYFNRSLEIKECPLRVKNQSLRLLGEVYIKKGELTLALPYLQESLPSSRKSGDNMNYGSNLYHLGHLYQMKGNLDMAIEYYEQALKLAKEIDYPLLTAWMFYRLVISNLDRESYDQANLYSNQLEQMSKEHDFFIAFQDLCKALILKKTLRISQLANAEKILKQLVKDANIYQELKVLSLVNLCDLYLTELTITNNSTILDDLDPLIVELLKIAEEQNSPSLVAEAKLLQGRVALIKLNLDLARQFITQAQQIAEEHDFNLLA</sequence>
<organism evidence="3">
    <name type="scientific">marine sediment metagenome</name>
    <dbReference type="NCBI Taxonomy" id="412755"/>
    <lineage>
        <taxon>unclassified sequences</taxon>
        <taxon>metagenomes</taxon>
        <taxon>ecological metagenomes</taxon>
    </lineage>
</organism>
<keyword evidence="1" id="KW-0677">Repeat</keyword>
<dbReference type="SUPFAM" id="SSF48452">
    <property type="entry name" value="TPR-like"/>
    <property type="match status" value="1"/>
</dbReference>
<gene>
    <name evidence="3" type="ORF">S01H4_34318</name>
</gene>